<dbReference type="AlphaFoldDB" id="A0A399CY64"/>
<proteinExistence type="predicted"/>
<dbReference type="SUPFAM" id="SSF101744">
    <property type="entry name" value="Rof/RNase P subunit-like"/>
    <property type="match status" value="1"/>
</dbReference>
<dbReference type="InterPro" id="IPR023534">
    <property type="entry name" value="Rof/RNase_P-like"/>
</dbReference>
<protein>
    <submittedName>
        <fullName evidence="1">Uncharacterized protein</fullName>
    </submittedName>
</protein>
<comment type="caution">
    <text evidence="1">The sequence shown here is derived from an EMBL/GenBank/DDBJ whole genome shotgun (WGS) entry which is preliminary data.</text>
</comment>
<name>A0A399CY64_9BACT</name>
<keyword evidence="2" id="KW-1185">Reference proteome</keyword>
<accession>A0A399CY64</accession>
<organism evidence="1 2">
    <name type="scientific">Mariniphaga sediminis</name>
    <dbReference type="NCBI Taxonomy" id="1628158"/>
    <lineage>
        <taxon>Bacteria</taxon>
        <taxon>Pseudomonadati</taxon>
        <taxon>Bacteroidota</taxon>
        <taxon>Bacteroidia</taxon>
        <taxon>Marinilabiliales</taxon>
        <taxon>Prolixibacteraceae</taxon>
        <taxon>Mariniphaga</taxon>
    </lineage>
</organism>
<evidence type="ECO:0000313" key="2">
    <source>
        <dbReference type="Proteomes" id="UP000266441"/>
    </source>
</evidence>
<dbReference type="RefSeq" id="WP_119351746.1">
    <property type="nucleotide sequence ID" value="NZ_JBFHKJ010000087.1"/>
</dbReference>
<gene>
    <name evidence="1" type="ORF">D1164_20360</name>
</gene>
<sequence>MEARYLPVDPDYYEIIEEAILEKSTASIHYFESGTTLRNAKGRIKEITVKPKQGEFVSLENGKKIRLDRIIVFNGKPGPAFDEYDSYALACLDCTGGMD</sequence>
<dbReference type="Proteomes" id="UP000266441">
    <property type="component" value="Unassembled WGS sequence"/>
</dbReference>
<dbReference type="OrthoDB" id="5344363at2"/>
<dbReference type="EMBL" id="QWET01000022">
    <property type="protein sequence ID" value="RIH63341.1"/>
    <property type="molecule type" value="Genomic_DNA"/>
</dbReference>
<evidence type="ECO:0000313" key="1">
    <source>
        <dbReference type="EMBL" id="RIH63341.1"/>
    </source>
</evidence>
<reference evidence="1 2" key="1">
    <citation type="journal article" date="2015" name="Int. J. Syst. Evol. Microbiol.">
        <title>Mariniphaga sediminis sp. nov., isolated from coastal sediment.</title>
        <authorList>
            <person name="Wang F.Q."/>
            <person name="Shen Q.Y."/>
            <person name="Chen G.J."/>
            <person name="Du Z.J."/>
        </authorList>
    </citation>
    <scope>NUCLEOTIDE SEQUENCE [LARGE SCALE GENOMIC DNA]</scope>
    <source>
        <strain evidence="1 2">SY21</strain>
    </source>
</reference>